<feature type="transmembrane region" description="Helical" evidence="1">
    <location>
        <begin position="7"/>
        <end position="27"/>
    </location>
</feature>
<evidence type="ECO:0000313" key="3">
    <source>
        <dbReference type="Proteomes" id="UP001589854"/>
    </source>
</evidence>
<name>A0ABV6GBA5_9BACI</name>
<proteinExistence type="predicted"/>
<accession>A0ABV6GBA5</accession>
<dbReference type="Proteomes" id="UP001589854">
    <property type="component" value="Unassembled WGS sequence"/>
</dbReference>
<dbReference type="EMBL" id="JBHLVO010000002">
    <property type="protein sequence ID" value="MFC0270489.1"/>
    <property type="molecule type" value="Genomic_DNA"/>
</dbReference>
<keyword evidence="1" id="KW-0472">Membrane</keyword>
<protein>
    <recommendedName>
        <fullName evidence="4">DUF3139 domain-containing protein</fullName>
    </recommendedName>
</protein>
<evidence type="ECO:0000313" key="2">
    <source>
        <dbReference type="EMBL" id="MFC0270489.1"/>
    </source>
</evidence>
<sequence length="84" mass="9638">MRKLIKIILIIISVIALGIGILIFSFIQSMKPDQAEEEKVRIQAEEYVLKTFKDETVLNDTLFDNMGNFPYFEYAAGYLCLWGG</sequence>
<dbReference type="RefSeq" id="WP_378930514.1">
    <property type="nucleotide sequence ID" value="NZ_JBHLVO010000002.1"/>
</dbReference>
<gene>
    <name evidence="2" type="ORF">ACFFIX_03325</name>
</gene>
<comment type="caution">
    <text evidence="2">The sequence shown here is derived from an EMBL/GenBank/DDBJ whole genome shotgun (WGS) entry which is preliminary data.</text>
</comment>
<keyword evidence="1" id="KW-0812">Transmembrane</keyword>
<keyword evidence="3" id="KW-1185">Reference proteome</keyword>
<evidence type="ECO:0008006" key="4">
    <source>
        <dbReference type="Google" id="ProtNLM"/>
    </source>
</evidence>
<organism evidence="2 3">
    <name type="scientific">Metabacillus herbersteinensis</name>
    <dbReference type="NCBI Taxonomy" id="283816"/>
    <lineage>
        <taxon>Bacteria</taxon>
        <taxon>Bacillati</taxon>
        <taxon>Bacillota</taxon>
        <taxon>Bacilli</taxon>
        <taxon>Bacillales</taxon>
        <taxon>Bacillaceae</taxon>
        <taxon>Metabacillus</taxon>
    </lineage>
</organism>
<reference evidence="2 3" key="1">
    <citation type="submission" date="2024-09" db="EMBL/GenBank/DDBJ databases">
        <authorList>
            <person name="Sun Q."/>
            <person name="Mori K."/>
        </authorList>
    </citation>
    <scope>NUCLEOTIDE SEQUENCE [LARGE SCALE GENOMIC DNA]</scope>
    <source>
        <strain evidence="2 3">CCM 7228</strain>
    </source>
</reference>
<keyword evidence="1" id="KW-1133">Transmembrane helix</keyword>
<evidence type="ECO:0000256" key="1">
    <source>
        <dbReference type="SAM" id="Phobius"/>
    </source>
</evidence>